<name>A0A364NE11_STELY</name>
<keyword evidence="2" id="KW-1185">Reference proteome</keyword>
<evidence type="ECO:0000313" key="1">
    <source>
        <dbReference type="EMBL" id="RAR15510.1"/>
    </source>
</evidence>
<proteinExistence type="predicted"/>
<organism evidence="1 2">
    <name type="scientific">Stemphylium lycopersici</name>
    <name type="common">Tomato gray leaf spot disease fungus</name>
    <name type="synonym">Thyrospora lycopersici</name>
    <dbReference type="NCBI Taxonomy" id="183478"/>
    <lineage>
        <taxon>Eukaryota</taxon>
        <taxon>Fungi</taxon>
        <taxon>Dikarya</taxon>
        <taxon>Ascomycota</taxon>
        <taxon>Pezizomycotina</taxon>
        <taxon>Dothideomycetes</taxon>
        <taxon>Pleosporomycetidae</taxon>
        <taxon>Pleosporales</taxon>
        <taxon>Pleosporineae</taxon>
        <taxon>Pleosporaceae</taxon>
        <taxon>Stemphylium</taxon>
    </lineage>
</organism>
<reference evidence="2" key="1">
    <citation type="submission" date="2018-05" db="EMBL/GenBank/DDBJ databases">
        <title>Draft genome sequence of Stemphylium lycopersici strain CIDEFI 213.</title>
        <authorList>
            <person name="Medina R."/>
            <person name="Franco M.E.E."/>
            <person name="Lucentini C.G."/>
            <person name="Saparrat M.C.N."/>
            <person name="Balatti P.A."/>
        </authorList>
    </citation>
    <scope>NUCLEOTIDE SEQUENCE [LARGE SCALE GENOMIC DNA]</scope>
    <source>
        <strain evidence="2">CIDEFI 213</strain>
    </source>
</reference>
<protein>
    <submittedName>
        <fullName evidence="1">Uncharacterized protein</fullName>
    </submittedName>
</protein>
<comment type="caution">
    <text evidence="1">The sequence shown here is derived from an EMBL/GenBank/DDBJ whole genome shotgun (WGS) entry which is preliminary data.</text>
</comment>
<dbReference type="Proteomes" id="UP000249619">
    <property type="component" value="Unassembled WGS sequence"/>
</dbReference>
<accession>A0A364NE11</accession>
<gene>
    <name evidence="1" type="ORF">DDE83_001151</name>
</gene>
<dbReference type="AlphaFoldDB" id="A0A364NE11"/>
<dbReference type="EMBL" id="QGDH01000011">
    <property type="protein sequence ID" value="RAR15510.1"/>
    <property type="molecule type" value="Genomic_DNA"/>
</dbReference>
<sequence>MARIFRKRLTRTIKLFLNKKSESKAIKKLRSSLKTVFTLAVEVRAESLLSASNYELIWPVAGSAVSEADMEMTSSKPIAGPGVVKLPLLPGLRAFPKKKTMVGYQGFAQETSTKMPQDYVVKALVLQGIAGVSGSMVDPVLPVNFQMESSNDGLTTQTCLEKPSEFTSSAC</sequence>
<evidence type="ECO:0000313" key="2">
    <source>
        <dbReference type="Proteomes" id="UP000249619"/>
    </source>
</evidence>